<keyword evidence="10 11" id="KW-0998">Cell outer membrane</keyword>
<evidence type="ECO:0000313" key="16">
    <source>
        <dbReference type="Proteomes" id="UP000271227"/>
    </source>
</evidence>
<evidence type="ECO:0000259" key="14">
    <source>
        <dbReference type="Pfam" id="PF07715"/>
    </source>
</evidence>
<reference evidence="15 16" key="1">
    <citation type="submission" date="2018-10" db="EMBL/GenBank/DDBJ databases">
        <title>Genomic Encyclopedia of Archaeal and Bacterial Type Strains, Phase II (KMG-II): from individual species to whole genera.</title>
        <authorList>
            <person name="Goeker M."/>
        </authorList>
    </citation>
    <scope>NUCLEOTIDE SEQUENCE [LARGE SCALE GENOMIC DNA]</scope>
    <source>
        <strain evidence="15 16">DSM 25217</strain>
    </source>
</reference>
<dbReference type="GO" id="GO:0009279">
    <property type="term" value="C:cell outer membrane"/>
    <property type="evidence" value="ECO:0007669"/>
    <property type="project" value="UniProtKB-SubCell"/>
</dbReference>
<dbReference type="PANTHER" id="PTHR32552">
    <property type="entry name" value="FERRICHROME IRON RECEPTOR-RELATED"/>
    <property type="match status" value="1"/>
</dbReference>
<dbReference type="Pfam" id="PF00593">
    <property type="entry name" value="TonB_dep_Rec_b-barrel"/>
    <property type="match status" value="1"/>
</dbReference>
<dbReference type="OrthoDB" id="7455914at2"/>
<sequence>MSEHIAAGVLPGLGLVTLLAAAPLTGAAAAEERSATVEEILVTVEKREKSLQETPIAVSVLGAEQLEARGITSLDRLETGVIPSLNILPFGTTPSTLVVAIRGNGPIDPSQVTRDGSVAVYQDGFYLGRSQGLSLELADPERIEVLRGPQGTLYGRNATGGAINVVSQKPSGELGLRQTVSHGNYDALRTVTTLNLPEFSGFSLKFDYIHSERDGWVDNTAPGEEDYYAFNKDGGRISLNWKASEDLNVDYFYEIGEIEATQIYYQLAVDNIGIIGPEPDRQDTTRFPIAPLDPTVTDYEMHGLTLSWTASESLTVRSLTSYRETDESVRTNYGGVLYFNGLVISEEIEQEQFSQEIQLVGTHDRLEWVAGLYYFEEDAAQDTQNSFSLDSFGFLTGVPLTPINPPTTFDVFTGADAPLRQIESRAESRAVYGQATWTPPLLDDRLQLTLGFRYTDDDRDASRIEVGRQSFNLETDRFDPLVTLNYLWSDTVSTYAKFSSAYRVGGLNVRSVSFEGFGNEVAETFEVGLKSSFWDNRAVLNVALFATDIKDAQIDFVDPNPIGLETINAANTVQIDGAEIELTVAPLPGLVIGLHYTYLDGDMPPQPNPLAGGTLETFNLSQTPEHAGSATVDYTFPPLPFGTLIAHVDMTATDEYHFVPGNMTQDLDSYALFNARLTLTDINIGNSSLVAALWARNIFDTEYVLYGAPRAAGDLEAYGTPRTYGFDLTYQF</sequence>
<dbReference type="InterPro" id="IPR036942">
    <property type="entry name" value="Beta-barrel_TonB_sf"/>
</dbReference>
<keyword evidence="6" id="KW-0408">Iron</keyword>
<keyword evidence="7" id="KW-0406">Ion transport</keyword>
<dbReference type="GO" id="GO:0006826">
    <property type="term" value="P:iron ion transport"/>
    <property type="evidence" value="ECO:0007669"/>
    <property type="project" value="UniProtKB-KW"/>
</dbReference>
<dbReference type="CDD" id="cd01347">
    <property type="entry name" value="ligand_gated_channel"/>
    <property type="match status" value="1"/>
</dbReference>
<comment type="subcellular location">
    <subcellularLocation>
        <location evidence="1 11">Cell outer membrane</location>
        <topology evidence="1 11">Multi-pass membrane protein</topology>
    </subcellularLocation>
</comment>
<feature type="domain" description="TonB-dependent receptor plug" evidence="14">
    <location>
        <begin position="51"/>
        <end position="162"/>
    </location>
</feature>
<evidence type="ECO:0000259" key="13">
    <source>
        <dbReference type="Pfam" id="PF00593"/>
    </source>
</evidence>
<evidence type="ECO:0000256" key="8">
    <source>
        <dbReference type="ARBA" id="ARBA00023077"/>
    </source>
</evidence>
<comment type="caution">
    <text evidence="15">The sequence shown here is derived from an EMBL/GenBank/DDBJ whole genome shotgun (WGS) entry which is preliminary data.</text>
</comment>
<dbReference type="Gene3D" id="2.40.170.20">
    <property type="entry name" value="TonB-dependent receptor, beta-barrel domain"/>
    <property type="match status" value="1"/>
</dbReference>
<dbReference type="Pfam" id="PF07715">
    <property type="entry name" value="Plug"/>
    <property type="match status" value="1"/>
</dbReference>
<evidence type="ECO:0000256" key="7">
    <source>
        <dbReference type="ARBA" id="ARBA00023065"/>
    </source>
</evidence>
<evidence type="ECO:0000256" key="9">
    <source>
        <dbReference type="ARBA" id="ARBA00023136"/>
    </source>
</evidence>
<keyword evidence="8 12" id="KW-0798">TonB box</keyword>
<dbReference type="SUPFAM" id="SSF56935">
    <property type="entry name" value="Porins"/>
    <property type="match status" value="1"/>
</dbReference>
<dbReference type="RefSeq" id="WP_121939818.1">
    <property type="nucleotide sequence ID" value="NZ_REFR01000014.1"/>
</dbReference>
<evidence type="ECO:0000256" key="2">
    <source>
        <dbReference type="ARBA" id="ARBA00022448"/>
    </source>
</evidence>
<evidence type="ECO:0000256" key="1">
    <source>
        <dbReference type="ARBA" id="ARBA00004571"/>
    </source>
</evidence>
<evidence type="ECO:0000256" key="5">
    <source>
        <dbReference type="ARBA" id="ARBA00022692"/>
    </source>
</evidence>
<dbReference type="InParanoid" id="A0A3M0BYZ0"/>
<dbReference type="Proteomes" id="UP000271227">
    <property type="component" value="Unassembled WGS sequence"/>
</dbReference>
<keyword evidence="9 11" id="KW-0472">Membrane</keyword>
<keyword evidence="3 11" id="KW-1134">Transmembrane beta strand</keyword>
<keyword evidence="2 11" id="KW-0813">Transport</keyword>
<gene>
    <name evidence="15" type="ORF">BXY39_3176</name>
</gene>
<dbReference type="InterPro" id="IPR000531">
    <property type="entry name" value="Beta-barrel_TonB"/>
</dbReference>
<evidence type="ECO:0000256" key="11">
    <source>
        <dbReference type="PROSITE-ProRule" id="PRU01360"/>
    </source>
</evidence>
<evidence type="ECO:0000256" key="10">
    <source>
        <dbReference type="ARBA" id="ARBA00023237"/>
    </source>
</evidence>
<dbReference type="PANTHER" id="PTHR32552:SF81">
    <property type="entry name" value="TONB-DEPENDENT OUTER MEMBRANE RECEPTOR"/>
    <property type="match status" value="1"/>
</dbReference>
<keyword evidence="5 11" id="KW-0812">Transmembrane</keyword>
<dbReference type="PROSITE" id="PS52016">
    <property type="entry name" value="TONB_DEPENDENT_REC_3"/>
    <property type="match status" value="1"/>
</dbReference>
<organism evidence="15 16">
    <name type="scientific">Eilatimonas milleporae</name>
    <dbReference type="NCBI Taxonomy" id="911205"/>
    <lineage>
        <taxon>Bacteria</taxon>
        <taxon>Pseudomonadati</taxon>
        <taxon>Pseudomonadota</taxon>
        <taxon>Alphaproteobacteria</taxon>
        <taxon>Kordiimonadales</taxon>
        <taxon>Kordiimonadaceae</taxon>
        <taxon>Eilatimonas</taxon>
    </lineage>
</organism>
<keyword evidence="16" id="KW-1185">Reference proteome</keyword>
<dbReference type="AlphaFoldDB" id="A0A3M0BYZ0"/>
<name>A0A3M0BYZ0_9PROT</name>
<dbReference type="EMBL" id="REFR01000014">
    <property type="protein sequence ID" value="RMB02824.1"/>
    <property type="molecule type" value="Genomic_DNA"/>
</dbReference>
<evidence type="ECO:0000256" key="6">
    <source>
        <dbReference type="ARBA" id="ARBA00023004"/>
    </source>
</evidence>
<evidence type="ECO:0000256" key="3">
    <source>
        <dbReference type="ARBA" id="ARBA00022452"/>
    </source>
</evidence>
<comment type="similarity">
    <text evidence="11 12">Belongs to the TonB-dependent receptor family.</text>
</comment>
<keyword evidence="4" id="KW-0410">Iron transport</keyword>
<keyword evidence="15" id="KW-0675">Receptor</keyword>
<protein>
    <submittedName>
        <fullName evidence="15">Iron complex outermembrane receptor protein</fullName>
    </submittedName>
</protein>
<proteinExistence type="inferred from homology"/>
<evidence type="ECO:0000313" key="15">
    <source>
        <dbReference type="EMBL" id="RMB02824.1"/>
    </source>
</evidence>
<dbReference type="InterPro" id="IPR012910">
    <property type="entry name" value="Plug_dom"/>
</dbReference>
<feature type="domain" description="TonB-dependent receptor-like beta-barrel" evidence="13">
    <location>
        <begin position="280"/>
        <end position="680"/>
    </location>
</feature>
<dbReference type="InterPro" id="IPR039426">
    <property type="entry name" value="TonB-dep_rcpt-like"/>
</dbReference>
<evidence type="ECO:0000256" key="4">
    <source>
        <dbReference type="ARBA" id="ARBA00022496"/>
    </source>
</evidence>
<evidence type="ECO:0000256" key="12">
    <source>
        <dbReference type="RuleBase" id="RU003357"/>
    </source>
</evidence>
<accession>A0A3M0BYZ0</accession>